<comment type="cofactor">
    <cofactor evidence="6">
        <name>a divalent metal cation</name>
        <dbReference type="ChEBI" id="CHEBI:60240"/>
    </cofactor>
</comment>
<dbReference type="GO" id="GO:0003951">
    <property type="term" value="F:NAD+ kinase activity"/>
    <property type="evidence" value="ECO:0007669"/>
    <property type="project" value="UniProtKB-UniRule"/>
</dbReference>
<evidence type="ECO:0000256" key="3">
    <source>
        <dbReference type="ARBA" id="ARBA00022857"/>
    </source>
</evidence>
<evidence type="ECO:0000313" key="7">
    <source>
        <dbReference type="EMBL" id="KFI19861.1"/>
    </source>
</evidence>
<feature type="active site" description="Proton acceptor" evidence="6">
    <location>
        <position position="73"/>
    </location>
</feature>
<dbReference type="InterPro" id="IPR002504">
    <property type="entry name" value="NADK"/>
</dbReference>
<sequence>MAKPFKIIGLIGKQKDPRIAESLQQVADFLVAKGLTLMIDQETAALFPSHHWEAVTRHELGQRCDLAIVVGGDGTLLHVARSLADSGIPLLGIKLGRLGFLADVLPEALGTDLAAMLAGHYREEERFLLQAELEQESQSYLIGTALNDITTHIREVVRLIEFETYINGRFLNSQRSDGLVVATPTGSTAYALSAGGPILDVNLNAMVLVSICPHALSNRPLVIDADSLVEIVISEYNTTPGQVSCDGQPGIALKVGDKVKIYKRPGRVRLIHPTAHDHYSILRAKLHWGRKLG</sequence>
<dbReference type="Gene3D" id="2.60.200.30">
    <property type="entry name" value="Probable inorganic polyphosphate/atp-NAD kinase, domain 2"/>
    <property type="match status" value="1"/>
</dbReference>
<dbReference type="InterPro" id="IPR016064">
    <property type="entry name" value="NAD/diacylglycerol_kinase_sf"/>
</dbReference>
<dbReference type="Gene3D" id="3.40.50.10330">
    <property type="entry name" value="Probable inorganic polyphosphate/atp-NAD kinase, domain 1"/>
    <property type="match status" value="1"/>
</dbReference>
<dbReference type="GO" id="GO:0006741">
    <property type="term" value="P:NADP+ biosynthetic process"/>
    <property type="evidence" value="ECO:0007669"/>
    <property type="project" value="UniProtKB-UniRule"/>
</dbReference>
<evidence type="ECO:0000256" key="2">
    <source>
        <dbReference type="ARBA" id="ARBA00022777"/>
    </source>
</evidence>
<dbReference type="HAMAP" id="MF_00361">
    <property type="entry name" value="NAD_kinase"/>
    <property type="match status" value="1"/>
</dbReference>
<keyword evidence="6" id="KW-0547">Nucleotide-binding</keyword>
<dbReference type="EC" id="2.7.1.23" evidence="6"/>
<comment type="subcellular location">
    <subcellularLocation>
        <location evidence="6">Cytoplasm</location>
    </subcellularLocation>
</comment>
<protein>
    <recommendedName>
        <fullName evidence="6">NAD kinase</fullName>
        <ecNumber evidence="6">2.7.1.23</ecNumber>
    </recommendedName>
    <alternativeName>
        <fullName evidence="6">ATP-dependent NAD kinase</fullName>
    </alternativeName>
</protein>
<keyword evidence="6" id="KW-0067">ATP-binding</keyword>
<keyword evidence="4 6" id="KW-0520">NAD</keyword>
<dbReference type="GO" id="GO:0019674">
    <property type="term" value="P:NAD+ metabolic process"/>
    <property type="evidence" value="ECO:0007669"/>
    <property type="project" value="InterPro"/>
</dbReference>
<dbReference type="SMR" id="A0A0E2Z3T5"/>
<dbReference type="InterPro" id="IPR017438">
    <property type="entry name" value="ATP-NAD_kinase_N"/>
</dbReference>
<dbReference type="AlphaFoldDB" id="A0A0E2Z3T5"/>
<comment type="caution">
    <text evidence="6">Lacks conserved residue(s) required for the propagation of feature annotation.</text>
</comment>
<reference evidence="7 8" key="1">
    <citation type="submission" date="2014-07" db="EMBL/GenBank/DDBJ databases">
        <title>Comparative analysis of Nitrosococcus oceani genome inventories of strains from Pacific and Atlantic gyres.</title>
        <authorList>
            <person name="Lim C.K."/>
            <person name="Wang L."/>
            <person name="Sayavedra-Soto L.A."/>
            <person name="Klotz M.G."/>
        </authorList>
    </citation>
    <scope>NUCLEOTIDE SEQUENCE [LARGE SCALE GENOMIC DNA]</scope>
    <source>
        <strain evidence="7 8">C-27</strain>
    </source>
</reference>
<proteinExistence type="inferred from homology"/>
<dbReference type="Proteomes" id="UP000028839">
    <property type="component" value="Unassembled WGS sequence"/>
</dbReference>
<keyword evidence="3 6" id="KW-0521">NADP</keyword>
<dbReference type="SUPFAM" id="SSF111331">
    <property type="entry name" value="NAD kinase/diacylglycerol kinase-like"/>
    <property type="match status" value="1"/>
</dbReference>
<feature type="binding site" evidence="6">
    <location>
        <position position="175"/>
    </location>
    <ligand>
        <name>NAD(+)</name>
        <dbReference type="ChEBI" id="CHEBI:57540"/>
    </ligand>
</feature>
<dbReference type="OrthoDB" id="9774737at2"/>
<feature type="binding site" evidence="6">
    <location>
        <position position="78"/>
    </location>
    <ligand>
        <name>NAD(+)</name>
        <dbReference type="ChEBI" id="CHEBI:57540"/>
    </ligand>
</feature>
<dbReference type="Pfam" id="PF20143">
    <property type="entry name" value="NAD_kinase_C"/>
    <property type="match status" value="1"/>
</dbReference>
<organism evidence="7 8">
    <name type="scientific">Nitrosococcus oceani C-27</name>
    <dbReference type="NCBI Taxonomy" id="314279"/>
    <lineage>
        <taxon>Bacteria</taxon>
        <taxon>Pseudomonadati</taxon>
        <taxon>Pseudomonadota</taxon>
        <taxon>Gammaproteobacteria</taxon>
        <taxon>Chromatiales</taxon>
        <taxon>Chromatiaceae</taxon>
        <taxon>Nitrosococcus</taxon>
    </lineage>
</organism>
<comment type="catalytic activity">
    <reaction evidence="5 6">
        <text>NAD(+) + ATP = ADP + NADP(+) + H(+)</text>
        <dbReference type="Rhea" id="RHEA:18629"/>
        <dbReference type="ChEBI" id="CHEBI:15378"/>
        <dbReference type="ChEBI" id="CHEBI:30616"/>
        <dbReference type="ChEBI" id="CHEBI:57540"/>
        <dbReference type="ChEBI" id="CHEBI:58349"/>
        <dbReference type="ChEBI" id="CHEBI:456216"/>
        <dbReference type="EC" id="2.7.1.23"/>
    </reaction>
</comment>
<keyword evidence="1 6" id="KW-0808">Transferase</keyword>
<keyword evidence="6" id="KW-0963">Cytoplasm</keyword>
<accession>A0A0E2Z3T5</accession>
<feature type="binding site" evidence="6">
    <location>
        <begin position="73"/>
        <end position="74"/>
    </location>
    <ligand>
        <name>NAD(+)</name>
        <dbReference type="ChEBI" id="CHEBI:57540"/>
    </ligand>
</feature>
<comment type="caution">
    <text evidence="7">The sequence shown here is derived from an EMBL/GenBank/DDBJ whole genome shotgun (WGS) entry which is preliminary data.</text>
</comment>
<dbReference type="PANTHER" id="PTHR20275:SF0">
    <property type="entry name" value="NAD KINASE"/>
    <property type="match status" value="1"/>
</dbReference>
<dbReference type="GO" id="GO:0046872">
    <property type="term" value="F:metal ion binding"/>
    <property type="evidence" value="ECO:0007669"/>
    <property type="project" value="UniProtKB-UniRule"/>
</dbReference>
<keyword evidence="2 6" id="KW-0418">Kinase</keyword>
<dbReference type="Pfam" id="PF01513">
    <property type="entry name" value="NAD_kinase"/>
    <property type="match status" value="1"/>
</dbReference>
<dbReference type="GO" id="GO:0005524">
    <property type="term" value="F:ATP binding"/>
    <property type="evidence" value="ECO:0007669"/>
    <property type="project" value="UniProtKB-KW"/>
</dbReference>
<dbReference type="InterPro" id="IPR017437">
    <property type="entry name" value="ATP-NAD_kinase_PpnK-typ_C"/>
</dbReference>
<feature type="binding site" evidence="6">
    <location>
        <begin position="147"/>
        <end position="148"/>
    </location>
    <ligand>
        <name>NAD(+)</name>
        <dbReference type="ChEBI" id="CHEBI:57540"/>
    </ligand>
</feature>
<feature type="binding site" evidence="6">
    <location>
        <position position="177"/>
    </location>
    <ligand>
        <name>NAD(+)</name>
        <dbReference type="ChEBI" id="CHEBI:57540"/>
    </ligand>
</feature>
<feature type="binding site" evidence="6">
    <location>
        <position position="248"/>
    </location>
    <ligand>
        <name>NAD(+)</name>
        <dbReference type="ChEBI" id="CHEBI:57540"/>
    </ligand>
</feature>
<evidence type="ECO:0000256" key="1">
    <source>
        <dbReference type="ARBA" id="ARBA00022679"/>
    </source>
</evidence>
<evidence type="ECO:0000256" key="5">
    <source>
        <dbReference type="ARBA" id="ARBA00047925"/>
    </source>
</evidence>
<evidence type="ECO:0000256" key="6">
    <source>
        <dbReference type="HAMAP-Rule" id="MF_00361"/>
    </source>
</evidence>
<name>A0A0E2Z3T5_9GAMM</name>
<feature type="binding site" evidence="6">
    <location>
        <position position="158"/>
    </location>
    <ligand>
        <name>NAD(+)</name>
        <dbReference type="ChEBI" id="CHEBI:57540"/>
    </ligand>
</feature>
<dbReference type="EMBL" id="JPGN01000035">
    <property type="protein sequence ID" value="KFI19861.1"/>
    <property type="molecule type" value="Genomic_DNA"/>
</dbReference>
<feature type="binding site" evidence="6">
    <location>
        <begin position="188"/>
        <end position="193"/>
    </location>
    <ligand>
        <name>NAD(+)</name>
        <dbReference type="ChEBI" id="CHEBI:57540"/>
    </ligand>
</feature>
<dbReference type="NCBIfam" id="NF002306">
    <property type="entry name" value="PRK01231.1"/>
    <property type="match status" value="1"/>
</dbReference>
<comment type="function">
    <text evidence="6">Involved in the regulation of the intracellular balance of NAD and NADP, and is a key enzyme in the biosynthesis of NADP. Catalyzes specifically the phosphorylation on 2'-hydroxyl of the adenosine moiety of NAD to yield NADP.</text>
</comment>
<dbReference type="PANTHER" id="PTHR20275">
    <property type="entry name" value="NAD KINASE"/>
    <property type="match status" value="1"/>
</dbReference>
<evidence type="ECO:0000256" key="4">
    <source>
        <dbReference type="ARBA" id="ARBA00023027"/>
    </source>
</evidence>
<dbReference type="GO" id="GO:0051287">
    <property type="term" value="F:NAD binding"/>
    <property type="evidence" value="ECO:0007669"/>
    <property type="project" value="UniProtKB-ARBA"/>
</dbReference>
<comment type="similarity">
    <text evidence="6">Belongs to the NAD kinase family.</text>
</comment>
<dbReference type="GO" id="GO:0005737">
    <property type="term" value="C:cytoplasm"/>
    <property type="evidence" value="ECO:0007669"/>
    <property type="project" value="UniProtKB-SubCell"/>
</dbReference>
<gene>
    <name evidence="6" type="primary">nadK</name>
    <name evidence="7" type="ORF">IB75_06195</name>
</gene>
<evidence type="ECO:0000313" key="8">
    <source>
        <dbReference type="Proteomes" id="UP000028839"/>
    </source>
</evidence>
<dbReference type="HOGENOM" id="CLU_008831_0_1_6"/>